<evidence type="ECO:0000313" key="2">
    <source>
        <dbReference type="Proteomes" id="UP000001017"/>
    </source>
</evidence>
<accession>Q97AA9</accession>
<reference evidence="1 2" key="1">
    <citation type="journal article" date="1999" name="Proc. Jpn. Acad.">
        <title>Determination of the complete genomic DNA sequence of Thermoplasma volvanium GSS1.</title>
        <authorList>
            <person name="Kawashima T."/>
            <person name="Yamamoto Y."/>
            <person name="Aramaki H."/>
            <person name="Nunoshiba T."/>
            <person name="Kawamoto T."/>
            <person name="Watanabe K."/>
            <person name="Yamazaki M."/>
            <person name="Kanehori K."/>
            <person name="Amano N."/>
            <person name="Ohya Y."/>
            <person name="Makino K."/>
            <person name="Suzuki M."/>
        </authorList>
    </citation>
    <scope>NUCLEOTIDE SEQUENCE [LARGE SCALE GENOMIC DNA]</scope>
    <source>
        <strain evidence="2">ATCC 51530 / DSM 4299 / JCM 9571 / NBRC 15438 / GSS1</strain>
    </source>
</reference>
<proteinExistence type="predicted"/>
<gene>
    <name evidence="1" type="ORF">TVG0922512</name>
</gene>
<dbReference type="AlphaFoldDB" id="Q97AA9"/>
<sequence length="126" mass="14917">MKRIMETYLRRSDIEVMNRDIKQDGLGHIFMRKLCKTELYLRLMVTGRVILEIAAIMSMRKYLYAHKRIGKRKRWIGYEFLESLLDGFSKYGDRFVMAVKQSKLNPYKSAGHVMKTRDKLNHGVAI</sequence>
<keyword evidence="2" id="KW-1185">Reference proteome</keyword>
<protein>
    <submittedName>
        <fullName evidence="1">TVG0922512 protein</fullName>
    </submittedName>
</protein>
<name>Q97AA9_THEVO</name>
<reference evidence="1 2" key="2">
    <citation type="journal article" date="2000" name="Proc. Natl. Acad. Sci. U.S.A.">
        <title>Archaeal adaptation to higher temperatures revealed by genomic sequence of Thermoplasma volcanium.</title>
        <authorList>
            <person name="Kawashima T."/>
            <person name="Amano N."/>
            <person name="Koike H."/>
            <person name="Makino S."/>
            <person name="Higuchi S."/>
            <person name="Kawashima-Ohya Y."/>
            <person name="Watanabe K."/>
            <person name="Yamazaki M."/>
            <person name="Kanehori K."/>
            <person name="Kawamoto T."/>
            <person name="Nunoshiba T."/>
            <person name="Yamamoto Y."/>
            <person name="Aramaki H."/>
            <person name="Makino K."/>
            <person name="Suzuki M."/>
        </authorList>
    </citation>
    <scope>NUCLEOTIDE SEQUENCE [LARGE SCALE GENOMIC DNA]</scope>
    <source>
        <strain evidence="2">ATCC 51530 / DSM 4299 / JCM 9571 / NBRC 15438 / GSS1</strain>
    </source>
</reference>
<evidence type="ECO:0000313" key="1">
    <source>
        <dbReference type="EMBL" id="BAB60043.1"/>
    </source>
</evidence>
<dbReference type="KEGG" id="tvo:TVG0922512"/>
<dbReference type="Proteomes" id="UP000001017">
    <property type="component" value="Chromosome"/>
</dbReference>
<dbReference type="HOGENOM" id="CLU_1976654_0_0_2"/>
<organism evidence="1 2">
    <name type="scientific">Thermoplasma volcanium (strain ATCC 51530 / DSM 4299 / JCM 9571 / NBRC 15438 / GSS1)</name>
    <dbReference type="NCBI Taxonomy" id="273116"/>
    <lineage>
        <taxon>Archaea</taxon>
        <taxon>Methanobacteriati</taxon>
        <taxon>Thermoplasmatota</taxon>
        <taxon>Thermoplasmata</taxon>
        <taxon>Thermoplasmatales</taxon>
        <taxon>Thermoplasmataceae</taxon>
        <taxon>Thermoplasma</taxon>
    </lineage>
</organism>
<dbReference type="EMBL" id="BA000011">
    <property type="protein sequence ID" value="BAB60043.1"/>
    <property type="molecule type" value="Genomic_DNA"/>
</dbReference>
<dbReference type="PaxDb" id="273116-14325118"/>